<dbReference type="Proteomes" id="UP000887023">
    <property type="component" value="Chromosome"/>
</dbReference>
<feature type="transmembrane region" description="Helical" evidence="2">
    <location>
        <begin position="777"/>
        <end position="798"/>
    </location>
</feature>
<reference evidence="4" key="1">
    <citation type="submission" date="2021-07" db="EMBL/GenBank/DDBJ databases">
        <title>Candidatus Kaistella beijingensis sp. nov. isolated from a municipal wastewater treatment plant is involved in sludge foaming.</title>
        <authorList>
            <person name="Song Y."/>
            <person name="Liu S.-J."/>
        </authorList>
    </citation>
    <scope>NUCLEOTIDE SEQUENCE</scope>
    <source>
        <strain evidence="4">DSM 43998</strain>
    </source>
</reference>
<dbReference type="InterPro" id="IPR009081">
    <property type="entry name" value="PP-bd_ACP"/>
</dbReference>
<evidence type="ECO:0000313" key="5">
    <source>
        <dbReference type="Proteomes" id="UP000887023"/>
    </source>
</evidence>
<gene>
    <name evidence="4" type="ORF">KV203_18210</name>
</gene>
<keyword evidence="2" id="KW-1133">Transmembrane helix</keyword>
<keyword evidence="2" id="KW-0472">Membrane</keyword>
<dbReference type="PANTHER" id="PTHR43767:SF1">
    <property type="entry name" value="NONRIBOSOMAL PEPTIDE SYNTHASE PES1 (EUROFUNG)-RELATED"/>
    <property type="match status" value="1"/>
</dbReference>
<dbReference type="PANTHER" id="PTHR43767">
    <property type="entry name" value="LONG-CHAIN-FATTY-ACID--COA LIGASE"/>
    <property type="match status" value="1"/>
</dbReference>
<evidence type="ECO:0000256" key="2">
    <source>
        <dbReference type="SAM" id="Phobius"/>
    </source>
</evidence>
<evidence type="ECO:0000256" key="1">
    <source>
        <dbReference type="SAM" id="MobiDB-lite"/>
    </source>
</evidence>
<accession>A0ABX8SE18</accession>
<feature type="region of interest" description="Disordered" evidence="1">
    <location>
        <begin position="278"/>
        <end position="315"/>
    </location>
</feature>
<feature type="transmembrane region" description="Helical" evidence="2">
    <location>
        <begin position="609"/>
        <end position="636"/>
    </location>
</feature>
<dbReference type="Pfam" id="PF01757">
    <property type="entry name" value="Acyl_transf_3"/>
    <property type="match status" value="1"/>
</dbReference>
<feature type="transmembrane region" description="Helical" evidence="2">
    <location>
        <begin position="656"/>
        <end position="676"/>
    </location>
</feature>
<dbReference type="EMBL" id="CP079105">
    <property type="protein sequence ID" value="QXQ16048.1"/>
    <property type="molecule type" value="Genomic_DNA"/>
</dbReference>
<dbReference type="InterPro" id="IPR000873">
    <property type="entry name" value="AMP-dep_synth/lig_dom"/>
</dbReference>
<evidence type="ECO:0000313" key="4">
    <source>
        <dbReference type="EMBL" id="QXQ16048.1"/>
    </source>
</evidence>
<dbReference type="Gene3D" id="3.40.50.12780">
    <property type="entry name" value="N-terminal domain of ligase-like"/>
    <property type="match status" value="1"/>
</dbReference>
<dbReference type="SUPFAM" id="SSF47336">
    <property type="entry name" value="ACP-like"/>
    <property type="match status" value="1"/>
</dbReference>
<dbReference type="SUPFAM" id="SSF56801">
    <property type="entry name" value="Acetyl-CoA synthetase-like"/>
    <property type="match status" value="1"/>
</dbReference>
<evidence type="ECO:0000259" key="3">
    <source>
        <dbReference type="PROSITE" id="PS50075"/>
    </source>
</evidence>
<keyword evidence="5" id="KW-1185">Reference proteome</keyword>
<organism evidence="4 5">
    <name type="scientific">Skermania pinensis</name>
    <dbReference type="NCBI Taxonomy" id="39122"/>
    <lineage>
        <taxon>Bacteria</taxon>
        <taxon>Bacillati</taxon>
        <taxon>Actinomycetota</taxon>
        <taxon>Actinomycetes</taxon>
        <taxon>Mycobacteriales</taxon>
        <taxon>Gordoniaceae</taxon>
        <taxon>Skermania</taxon>
    </lineage>
</organism>
<dbReference type="PROSITE" id="PS50075">
    <property type="entry name" value="CARRIER"/>
    <property type="match status" value="1"/>
</dbReference>
<proteinExistence type="predicted"/>
<feature type="transmembrane region" description="Helical" evidence="2">
    <location>
        <begin position="712"/>
        <end position="731"/>
    </location>
</feature>
<dbReference type="Gene3D" id="1.10.1200.10">
    <property type="entry name" value="ACP-like"/>
    <property type="match status" value="1"/>
</dbReference>
<feature type="domain" description="Carrier" evidence="3">
    <location>
        <begin position="466"/>
        <end position="552"/>
    </location>
</feature>
<keyword evidence="2" id="KW-0812">Transmembrane</keyword>
<feature type="compositionally biased region" description="Polar residues" evidence="1">
    <location>
        <begin position="844"/>
        <end position="862"/>
    </location>
</feature>
<dbReference type="InterPro" id="IPR036736">
    <property type="entry name" value="ACP-like_sf"/>
</dbReference>
<feature type="transmembrane region" description="Helical" evidence="2">
    <location>
        <begin position="570"/>
        <end position="588"/>
    </location>
</feature>
<dbReference type="Pfam" id="PF00501">
    <property type="entry name" value="AMP-binding"/>
    <property type="match status" value="1"/>
</dbReference>
<name>A0ABX8SE18_9ACTN</name>
<dbReference type="InterPro" id="IPR042099">
    <property type="entry name" value="ANL_N_sf"/>
</dbReference>
<dbReference type="Pfam" id="PF00550">
    <property type="entry name" value="PP-binding"/>
    <property type="match status" value="1"/>
</dbReference>
<feature type="transmembrane region" description="Helical" evidence="2">
    <location>
        <begin position="738"/>
        <end position="771"/>
    </location>
</feature>
<feature type="region of interest" description="Disordered" evidence="1">
    <location>
        <begin position="835"/>
        <end position="862"/>
    </location>
</feature>
<dbReference type="InterPro" id="IPR050237">
    <property type="entry name" value="ATP-dep_AMP-bd_enzyme"/>
</dbReference>
<feature type="transmembrane region" description="Helical" evidence="2">
    <location>
        <begin position="810"/>
        <end position="827"/>
    </location>
</feature>
<sequence>MLERFRAYGSRPAVLVPDRVVGYAELADAVAATADRLGPVRRLVAITARNDLATLTGYLGALAGGHAVLPLTPGADSTELLDRHAPDVLLDGTEPDQRRAGTRHRLHPELTLLLSTSGSTGAPKLVRLSATNLTTNAAAIAEYLAIGPDDRAITSLPFAYCYGLSVVHSHLFTGAGLIVTDRSVTDEQFWTQFERHGGTSLAGVPYTFELLERTGFAERALPRLRYLTQAGGRMEPQRVRRFAQLGADRGWQLFVMYGATEATARMAYLPPELAARRPESIGRPIPGGEFRLDPVDEQPDDTGGRDDPSAEAGTVGELVYRGPNVMLGYATGPADLAAGATVHELRTGDIARRDPDGLYQVIGRRNRLAKLFGLRIDLQRVESALAAAGIPAICVDDGAGMLLVAVTGSDSRAERVVTESTGLPATAVRLLRLDALPRLPNGKPDLHRVRALGAQPAADVVAAPVTGAATTVAAIRTAYAEVLQLPLDRVGEQASFVGLGGDSLTYVAMSVRLERLLHRLPGGWHTMTVAELAASAQSRTRRGIGATVETSVALRAAAIVLVVSAHAGLFQWWGGAHVLLAVAGYNFARFRLTGRPRTQRIGQLARTTAWIAGPTIAWVAVIMVVGGVLGEHYYGWSNLLLTQKLLGPHDSPTAGHLWFVEVLVWILIGAGTLLAIPAVDRWQRRRPFAVAATVLLAGLAVRFGPFGTGPGATYSLLAFWFFALGWAAAAATDLPRRLLVTAGLVVGLLGYFDSVGRGLLVGIGIAGLIWLPNLRCPALLATSVGAVAEASLFVYLVHWQVYPLFGDHRGFAVAASLLAGVACTRAVTEIRRAARQRAGGRRNSPATHTEQISEQSYTIERA</sequence>
<dbReference type="InterPro" id="IPR002656">
    <property type="entry name" value="Acyl_transf_3_dom"/>
</dbReference>
<protein>
    <submittedName>
        <fullName evidence="4">AMP-binding protein</fullName>
    </submittedName>
</protein>